<gene>
    <name evidence="1" type="ordered locus">B5T_02259</name>
</gene>
<reference evidence="1 2" key="1">
    <citation type="journal article" date="2012" name="J. Bacteriol.">
        <title>Complete genome sequence of Alcanivorax dieselolei type strain B5.</title>
        <authorList>
            <person name="Lai Q."/>
            <person name="Li W."/>
            <person name="Shao Z."/>
        </authorList>
    </citation>
    <scope>NUCLEOTIDE SEQUENCE [LARGE SCALE GENOMIC DNA]</scope>
    <source>
        <strain evidence="2">DSM 16502 / CGMCC 1.3690 / B-5</strain>
    </source>
</reference>
<keyword evidence="2" id="KW-1185">Reference proteome</keyword>
<sequence length="45" mass="4725">MKSPDRSGGNLMYAMNARKALLMILGAAFLGVSGTAAADNDPDRR</sequence>
<accession>K0CD85</accession>
<dbReference type="AlphaFoldDB" id="K0CD85"/>
<evidence type="ECO:0000313" key="2">
    <source>
        <dbReference type="Proteomes" id="UP000006286"/>
    </source>
</evidence>
<dbReference type="STRING" id="930169.B5T_02259"/>
<evidence type="ECO:0000313" key="1">
    <source>
        <dbReference type="EMBL" id="AFT70533.1"/>
    </source>
</evidence>
<dbReference type="PATRIC" id="fig|930169.3.peg.2226"/>
<organism evidence="1 2">
    <name type="scientific">Alcanivorax dieselolei (strain DSM 16502 / CGMCC 1.3690 / MCCC 1A00001 / B-5)</name>
    <name type="common">Alloalcanivorax dieselolei</name>
    <dbReference type="NCBI Taxonomy" id="930169"/>
    <lineage>
        <taxon>Bacteria</taxon>
        <taxon>Pseudomonadati</taxon>
        <taxon>Pseudomonadota</taxon>
        <taxon>Gammaproteobacteria</taxon>
        <taxon>Oceanospirillales</taxon>
        <taxon>Alcanivoracaceae</taxon>
        <taxon>Alloalcanivorax</taxon>
    </lineage>
</organism>
<proteinExistence type="predicted"/>
<protein>
    <submittedName>
        <fullName evidence="1">Uncharacterized protein</fullName>
    </submittedName>
</protein>
<dbReference type="Proteomes" id="UP000006286">
    <property type="component" value="Chromosome"/>
</dbReference>
<name>K0CD85_ALCDB</name>
<dbReference type="KEGG" id="adi:B5T_02259"/>
<dbReference type="HOGENOM" id="CLU_3195235_0_0_6"/>
<dbReference type="EMBL" id="CP003466">
    <property type="protein sequence ID" value="AFT70533.1"/>
    <property type="molecule type" value="Genomic_DNA"/>
</dbReference>